<proteinExistence type="predicted"/>
<protein>
    <submittedName>
        <fullName evidence="1">Uncharacterized protein</fullName>
    </submittedName>
</protein>
<organism evidence="1 2">
    <name type="scientific">Neoroseomonas terrae</name>
    <dbReference type="NCBI Taxonomy" id="424799"/>
    <lineage>
        <taxon>Bacteria</taxon>
        <taxon>Pseudomonadati</taxon>
        <taxon>Pseudomonadota</taxon>
        <taxon>Alphaproteobacteria</taxon>
        <taxon>Acetobacterales</taxon>
        <taxon>Acetobacteraceae</taxon>
        <taxon>Neoroseomonas</taxon>
    </lineage>
</organism>
<evidence type="ECO:0000313" key="2">
    <source>
        <dbReference type="Proteomes" id="UP000698752"/>
    </source>
</evidence>
<reference evidence="2" key="1">
    <citation type="journal article" date="2021" name="Syst. Appl. Microbiol.">
        <title>Roseomonas hellenica sp. nov., isolated from roots of wild-growing Alkanna tinctoria.</title>
        <authorList>
            <person name="Rat A."/>
            <person name="Naranjo H.D."/>
            <person name="Lebbe L."/>
            <person name="Cnockaert M."/>
            <person name="Krigas N."/>
            <person name="Grigoriadou K."/>
            <person name="Maloupa E."/>
            <person name="Willems A."/>
        </authorList>
    </citation>
    <scope>NUCLEOTIDE SEQUENCE [LARGE SCALE GENOMIC DNA]</scope>
    <source>
        <strain evidence="2">LMG 31159</strain>
    </source>
</reference>
<evidence type="ECO:0000313" key="1">
    <source>
        <dbReference type="EMBL" id="MBR0649531.1"/>
    </source>
</evidence>
<keyword evidence="2" id="KW-1185">Reference proteome</keyword>
<comment type="caution">
    <text evidence="1">The sequence shown here is derived from an EMBL/GenBank/DDBJ whole genome shotgun (WGS) entry which is preliminary data.</text>
</comment>
<name>A0ABS5EET3_9PROT</name>
<gene>
    <name evidence="1" type="ORF">GXW78_07660</name>
</gene>
<dbReference type="EMBL" id="JAAEDI010000007">
    <property type="protein sequence ID" value="MBR0649531.1"/>
    <property type="molecule type" value="Genomic_DNA"/>
</dbReference>
<dbReference type="RefSeq" id="WP_211867571.1">
    <property type="nucleotide sequence ID" value="NZ_JAAEDI010000007.1"/>
</dbReference>
<sequence>MMQPVDIAALKTATRLLVQDVGDLAAAASATRVSGAHIARAYDRQFDTTLAPIDVIADLERVGGTPRVTAELARLQGHRLVSLVAAQGRMGRSVAQVLAGASDVGAAYARATEDGRVTAAERAAIITELAELAAAVEAALGVLVTANETE</sequence>
<accession>A0ABS5EET3</accession>
<dbReference type="Proteomes" id="UP000698752">
    <property type="component" value="Unassembled WGS sequence"/>
</dbReference>